<dbReference type="InterPro" id="IPR050303">
    <property type="entry name" value="GatZ_KbaZ_carbometab"/>
</dbReference>
<dbReference type="GO" id="GO:0005886">
    <property type="term" value="C:plasma membrane"/>
    <property type="evidence" value="ECO:0007669"/>
    <property type="project" value="UniProtKB-SubCell"/>
</dbReference>
<evidence type="ECO:0000313" key="10">
    <source>
        <dbReference type="EMBL" id="SEB74339.1"/>
    </source>
</evidence>
<keyword evidence="2" id="KW-0813">Transport</keyword>
<dbReference type="Pfam" id="PF03609">
    <property type="entry name" value="EII-Sor"/>
    <property type="match status" value="1"/>
</dbReference>
<evidence type="ECO:0000256" key="5">
    <source>
        <dbReference type="ARBA" id="ARBA00022683"/>
    </source>
</evidence>
<organism evidence="10 11">
    <name type="scientific">Atopobium minutum</name>
    <dbReference type="NCBI Taxonomy" id="1381"/>
    <lineage>
        <taxon>Bacteria</taxon>
        <taxon>Bacillati</taxon>
        <taxon>Actinomycetota</taxon>
        <taxon>Coriobacteriia</taxon>
        <taxon>Coriobacteriales</taxon>
        <taxon>Atopobiaceae</taxon>
        <taxon>Atopobium</taxon>
    </lineage>
</organism>
<feature type="transmembrane region" description="Helical" evidence="9">
    <location>
        <begin position="184"/>
        <end position="202"/>
    </location>
</feature>
<keyword evidence="4" id="KW-0762">Sugar transport</keyword>
<keyword evidence="3" id="KW-1003">Cell membrane</keyword>
<evidence type="ECO:0000256" key="1">
    <source>
        <dbReference type="ARBA" id="ARBA00004651"/>
    </source>
</evidence>
<keyword evidence="8 9" id="KW-0472">Membrane</keyword>
<name>A0AB38A6U4_9ACTN</name>
<keyword evidence="6 9" id="KW-0812">Transmembrane</keyword>
<keyword evidence="5" id="KW-0598">Phosphotransferase system</keyword>
<protein>
    <submittedName>
        <fullName evidence="10">PTS system, mannose-specific IIC component</fullName>
    </submittedName>
</protein>
<comment type="subcellular location">
    <subcellularLocation>
        <location evidence="1">Cell membrane</location>
        <topology evidence="1">Multi-pass membrane protein</topology>
    </subcellularLocation>
</comment>
<feature type="transmembrane region" description="Helical" evidence="9">
    <location>
        <begin position="33"/>
        <end position="56"/>
    </location>
</feature>
<feature type="transmembrane region" description="Helical" evidence="9">
    <location>
        <begin position="95"/>
        <end position="120"/>
    </location>
</feature>
<accession>A0AB38A6U4</accession>
<dbReference type="GO" id="GO:1901135">
    <property type="term" value="P:carbohydrate derivative metabolic process"/>
    <property type="evidence" value="ECO:0007669"/>
    <property type="project" value="InterPro"/>
</dbReference>
<dbReference type="PANTHER" id="PTHR32502:SF8">
    <property type="entry name" value="N-ACETYLGALACTOSAMINE PERMEASE IIC COMPONENT 1"/>
    <property type="match status" value="1"/>
</dbReference>
<dbReference type="SUPFAM" id="SSF53697">
    <property type="entry name" value="SIS domain"/>
    <property type="match status" value="1"/>
</dbReference>
<dbReference type="Proteomes" id="UP000183687">
    <property type="component" value="Unassembled WGS sequence"/>
</dbReference>
<evidence type="ECO:0000256" key="6">
    <source>
        <dbReference type="ARBA" id="ARBA00022692"/>
    </source>
</evidence>
<reference evidence="10 11" key="1">
    <citation type="submission" date="2016-10" db="EMBL/GenBank/DDBJ databases">
        <authorList>
            <person name="Varghese N."/>
            <person name="Submissions S."/>
        </authorList>
    </citation>
    <scope>NUCLEOTIDE SEQUENCE [LARGE SCALE GENOMIC DNA]</scope>
    <source>
        <strain evidence="10 11">DSM 20586</strain>
    </source>
</reference>
<feature type="transmembrane region" description="Helical" evidence="9">
    <location>
        <begin position="141"/>
        <end position="164"/>
    </location>
</feature>
<sequence>MNTLGTAVLIGLIGVYAILDSRLFGRLNGEQPLITSALVGLVLCNLPAGLAAGATIELMSMGLVQVGAAVPPDMVMGGIIATAFSILTGTTPETAVAIAVPVAVLGQLLGIAFRTVIAALTHSADSAIESGQFKKATNFHIVWGTVLYSLMYFIPIFLAIYLGTDFVQGIVNAIPEWVTNGLNLASKFLTAYGLALLLSLMVGNQMMPFFFVGFFACAYLNIDVTAISIFGVLAAAILLPLKFGKTKVAIATAGSDEDYDPLEDDED</sequence>
<comment type="caution">
    <text evidence="10">The sequence shown here is derived from an EMBL/GenBank/DDBJ whole genome shotgun (WGS) entry which is preliminary data.</text>
</comment>
<dbReference type="PANTHER" id="PTHR32502">
    <property type="entry name" value="N-ACETYLGALACTOSAMINE PERMEASE II COMPONENT-RELATED"/>
    <property type="match status" value="1"/>
</dbReference>
<dbReference type="GO" id="GO:0097367">
    <property type="term" value="F:carbohydrate derivative binding"/>
    <property type="evidence" value="ECO:0007669"/>
    <property type="project" value="InterPro"/>
</dbReference>
<proteinExistence type="predicted"/>
<feature type="transmembrane region" description="Helical" evidence="9">
    <location>
        <begin position="209"/>
        <end position="239"/>
    </location>
</feature>
<dbReference type="PROSITE" id="PS51106">
    <property type="entry name" value="PTS_EIIC_TYPE_4"/>
    <property type="match status" value="1"/>
</dbReference>
<feature type="transmembrane region" description="Helical" evidence="9">
    <location>
        <begin position="68"/>
        <end position="89"/>
    </location>
</feature>
<evidence type="ECO:0000256" key="2">
    <source>
        <dbReference type="ARBA" id="ARBA00022448"/>
    </source>
</evidence>
<evidence type="ECO:0000313" key="11">
    <source>
        <dbReference type="Proteomes" id="UP000183687"/>
    </source>
</evidence>
<dbReference type="InterPro" id="IPR004700">
    <property type="entry name" value="PTS_IIC_man"/>
</dbReference>
<evidence type="ECO:0000256" key="7">
    <source>
        <dbReference type="ARBA" id="ARBA00022989"/>
    </source>
</evidence>
<keyword evidence="7 9" id="KW-1133">Transmembrane helix</keyword>
<evidence type="ECO:0000256" key="3">
    <source>
        <dbReference type="ARBA" id="ARBA00022475"/>
    </source>
</evidence>
<evidence type="ECO:0000256" key="4">
    <source>
        <dbReference type="ARBA" id="ARBA00022597"/>
    </source>
</evidence>
<evidence type="ECO:0000256" key="8">
    <source>
        <dbReference type="ARBA" id="ARBA00023136"/>
    </source>
</evidence>
<gene>
    <name evidence="10" type="ORF">SAMN04489746_0986</name>
</gene>
<dbReference type="AlphaFoldDB" id="A0AB38A6U4"/>
<dbReference type="GO" id="GO:0009401">
    <property type="term" value="P:phosphoenolpyruvate-dependent sugar phosphotransferase system"/>
    <property type="evidence" value="ECO:0007669"/>
    <property type="project" value="UniProtKB-KW"/>
</dbReference>
<dbReference type="InterPro" id="IPR046348">
    <property type="entry name" value="SIS_dom_sf"/>
</dbReference>
<evidence type="ECO:0000256" key="9">
    <source>
        <dbReference type="SAM" id="Phobius"/>
    </source>
</evidence>
<dbReference type="RefSeq" id="WP_002562856.1">
    <property type="nucleotide sequence ID" value="NZ_FNSH01000001.1"/>
</dbReference>
<dbReference type="EMBL" id="FNSH01000001">
    <property type="protein sequence ID" value="SEB74339.1"/>
    <property type="molecule type" value="Genomic_DNA"/>
</dbReference>